<dbReference type="GO" id="GO:0009254">
    <property type="term" value="P:peptidoglycan turnover"/>
    <property type="evidence" value="ECO:0007669"/>
    <property type="project" value="TreeGrafter"/>
</dbReference>
<dbReference type="CDD" id="cd00037">
    <property type="entry name" value="CLECT"/>
    <property type="match status" value="1"/>
</dbReference>
<dbReference type="EC" id="3.5.1.28" evidence="2"/>
<evidence type="ECO:0000259" key="6">
    <source>
        <dbReference type="PROSITE" id="PS50041"/>
    </source>
</evidence>
<dbReference type="GO" id="GO:0071555">
    <property type="term" value="P:cell wall organization"/>
    <property type="evidence" value="ECO:0007669"/>
    <property type="project" value="UniProtKB-KW"/>
</dbReference>
<dbReference type="InterPro" id="IPR002502">
    <property type="entry name" value="Amidase_domain"/>
</dbReference>
<proteinExistence type="predicted"/>
<dbReference type="InterPro" id="IPR036505">
    <property type="entry name" value="Amidase/PGRP_sf"/>
</dbReference>
<dbReference type="PANTHER" id="PTHR30417">
    <property type="entry name" value="N-ACETYLMURAMOYL-L-ALANINE AMIDASE AMID"/>
    <property type="match status" value="1"/>
</dbReference>
<evidence type="ECO:0000256" key="2">
    <source>
        <dbReference type="ARBA" id="ARBA00011901"/>
    </source>
</evidence>
<dbReference type="PROSITE" id="PS50041">
    <property type="entry name" value="C_TYPE_LECTIN_2"/>
    <property type="match status" value="1"/>
</dbReference>
<feature type="signal peptide" evidence="5">
    <location>
        <begin position="1"/>
        <end position="16"/>
    </location>
</feature>
<dbReference type="CDD" id="cd06583">
    <property type="entry name" value="PGRP"/>
    <property type="match status" value="2"/>
</dbReference>
<accession>A0A914E0H5</accession>
<evidence type="ECO:0000256" key="5">
    <source>
        <dbReference type="SAM" id="SignalP"/>
    </source>
</evidence>
<sequence>MKKLFLIFGFLYVSSALQIVDDLVNYWNKLPSRDVSNIDLIVVHHTADCDYAATQVAINTPRYGDGTGNSGHYTVDRNGTVWRNVPQDHEAYHVVNFNGRSIGIEQVNIGRLPYGADTRMQQCLEPFEDPLVHALIELINKLKTDLPNIKFIAGHSDLDIKWFPSSDDPECSFVRNKIDPGPLFPWNKVLPAVQLQRYQPYEPKAPLQAVQVIDNFVSYVDKLPKRDTSTIDLIVVHFTEECDLDHARQTMNTVVYSDGTGNSGHYIIDRDGTVYRYVPEDREAWHVINYNGRSIGIETVNMGRYPDYFDSRVQLTIEPYLEPIIDNLVALINQLKTQFPSIKYISGHNDLDVTYINSTDDPGCTKVRTKVDPGPMFPWEKVVKAVGLQRYQPNGVVSLNPVDHCTTPPPPTCSCNQGWYASTTSTCKCYIFASGIDSWYTALNDCKVSKSNLASIDSAFENSNLVATIKSWSPTCTKLYTGLEFDEISQGWIWVNGDKSTYRNWRAGSPSSNPDTKCAVLNLSDGKWTDELCHEASYCYICAKN</sequence>
<dbReference type="SUPFAM" id="SSF55846">
    <property type="entry name" value="N-acetylmuramoyl-L-alanine amidase-like"/>
    <property type="match status" value="2"/>
</dbReference>
<dbReference type="GO" id="GO:0019867">
    <property type="term" value="C:outer membrane"/>
    <property type="evidence" value="ECO:0007669"/>
    <property type="project" value="TreeGrafter"/>
</dbReference>
<feature type="chain" id="PRO_5037609997" description="N-acetylmuramoyl-L-alanine amidase" evidence="5">
    <location>
        <begin position="17"/>
        <end position="545"/>
    </location>
</feature>
<dbReference type="GO" id="GO:0009253">
    <property type="term" value="P:peptidoglycan catabolic process"/>
    <property type="evidence" value="ECO:0007669"/>
    <property type="project" value="InterPro"/>
</dbReference>
<evidence type="ECO:0000256" key="4">
    <source>
        <dbReference type="ARBA" id="ARBA00023316"/>
    </source>
</evidence>
<protein>
    <recommendedName>
        <fullName evidence="2">N-acetylmuramoyl-L-alanine amidase</fullName>
        <ecNumber evidence="2">3.5.1.28</ecNumber>
    </recommendedName>
</protein>
<evidence type="ECO:0000256" key="1">
    <source>
        <dbReference type="ARBA" id="ARBA00001561"/>
    </source>
</evidence>
<evidence type="ECO:0000313" key="8">
    <source>
        <dbReference type="WBParaSite" id="ACRNAN_scaffold49.g10178.t1"/>
    </source>
</evidence>
<dbReference type="InterPro" id="IPR001304">
    <property type="entry name" value="C-type_lectin-like"/>
</dbReference>
<dbReference type="Pfam" id="PF01510">
    <property type="entry name" value="Amidase_2"/>
    <property type="match status" value="2"/>
</dbReference>
<dbReference type="Pfam" id="PF00059">
    <property type="entry name" value="Lectin_C"/>
    <property type="match status" value="1"/>
</dbReference>
<keyword evidence="7" id="KW-1185">Reference proteome</keyword>
<organism evidence="7 8">
    <name type="scientific">Acrobeloides nanus</name>
    <dbReference type="NCBI Taxonomy" id="290746"/>
    <lineage>
        <taxon>Eukaryota</taxon>
        <taxon>Metazoa</taxon>
        <taxon>Ecdysozoa</taxon>
        <taxon>Nematoda</taxon>
        <taxon>Chromadorea</taxon>
        <taxon>Rhabditida</taxon>
        <taxon>Tylenchina</taxon>
        <taxon>Cephalobomorpha</taxon>
        <taxon>Cephaloboidea</taxon>
        <taxon>Cephalobidae</taxon>
        <taxon>Acrobeloides</taxon>
    </lineage>
</organism>
<dbReference type="InterPro" id="IPR016186">
    <property type="entry name" value="C-type_lectin-like/link_sf"/>
</dbReference>
<feature type="domain" description="C-type lectin" evidence="6">
    <location>
        <begin position="428"/>
        <end position="535"/>
    </location>
</feature>
<keyword evidence="3" id="KW-0378">Hydrolase</keyword>
<evidence type="ECO:0000313" key="7">
    <source>
        <dbReference type="Proteomes" id="UP000887540"/>
    </source>
</evidence>
<evidence type="ECO:0000256" key="3">
    <source>
        <dbReference type="ARBA" id="ARBA00022801"/>
    </source>
</evidence>
<dbReference type="SMART" id="SM00644">
    <property type="entry name" value="Ami_2"/>
    <property type="match status" value="2"/>
</dbReference>
<dbReference type="WBParaSite" id="ACRNAN_scaffold49.g10178.t1">
    <property type="protein sequence ID" value="ACRNAN_scaffold49.g10178.t1"/>
    <property type="gene ID" value="ACRNAN_scaffold49.g10178"/>
</dbReference>
<dbReference type="InterPro" id="IPR051206">
    <property type="entry name" value="NAMLAA_amidase_2"/>
</dbReference>
<keyword evidence="5" id="KW-0732">Signal</keyword>
<dbReference type="GO" id="GO:0008745">
    <property type="term" value="F:N-acetylmuramoyl-L-alanine amidase activity"/>
    <property type="evidence" value="ECO:0007669"/>
    <property type="project" value="UniProtKB-EC"/>
</dbReference>
<reference evidence="8" key="1">
    <citation type="submission" date="2022-11" db="UniProtKB">
        <authorList>
            <consortium name="WormBaseParasite"/>
        </authorList>
    </citation>
    <scope>IDENTIFICATION</scope>
</reference>
<dbReference type="SMART" id="SM00034">
    <property type="entry name" value="CLECT"/>
    <property type="match status" value="1"/>
</dbReference>
<dbReference type="Gene3D" id="3.40.80.10">
    <property type="entry name" value="Peptidoglycan recognition protein-like"/>
    <property type="match status" value="2"/>
</dbReference>
<keyword evidence="4" id="KW-0961">Cell wall biogenesis/degradation</keyword>
<dbReference type="InterPro" id="IPR016187">
    <property type="entry name" value="CTDL_fold"/>
</dbReference>
<dbReference type="PANTHER" id="PTHR30417:SF1">
    <property type="entry name" value="N-ACETYLMURAMOYL-L-ALANINE AMIDASE AMID"/>
    <property type="match status" value="1"/>
</dbReference>
<dbReference type="AlphaFoldDB" id="A0A914E0H5"/>
<name>A0A914E0H5_9BILA</name>
<dbReference type="Proteomes" id="UP000887540">
    <property type="component" value="Unplaced"/>
</dbReference>
<comment type="catalytic activity">
    <reaction evidence="1">
        <text>Hydrolyzes the link between N-acetylmuramoyl residues and L-amino acid residues in certain cell-wall glycopeptides.</text>
        <dbReference type="EC" id="3.5.1.28"/>
    </reaction>
</comment>
<dbReference type="Gene3D" id="3.10.100.10">
    <property type="entry name" value="Mannose-Binding Protein A, subunit A"/>
    <property type="match status" value="1"/>
</dbReference>
<dbReference type="SUPFAM" id="SSF56436">
    <property type="entry name" value="C-type lectin-like"/>
    <property type="match status" value="1"/>
</dbReference>